<dbReference type="GO" id="GO:0003677">
    <property type="term" value="F:DNA binding"/>
    <property type="evidence" value="ECO:0007669"/>
    <property type="project" value="UniProtKB-KW"/>
</dbReference>
<evidence type="ECO:0000256" key="4">
    <source>
        <dbReference type="ARBA" id="ARBA00023163"/>
    </source>
</evidence>
<dbReference type="Pfam" id="PF00027">
    <property type="entry name" value="cNMP_binding"/>
    <property type="match status" value="1"/>
</dbReference>
<dbReference type="CDD" id="cd00092">
    <property type="entry name" value="HTH_CRP"/>
    <property type="match status" value="1"/>
</dbReference>
<dbReference type="SMART" id="SM00419">
    <property type="entry name" value="HTH_CRP"/>
    <property type="match status" value="1"/>
</dbReference>
<dbReference type="PROSITE" id="PS51063">
    <property type="entry name" value="HTH_CRP_2"/>
    <property type="match status" value="1"/>
</dbReference>
<keyword evidence="3" id="KW-0010">Activator</keyword>
<evidence type="ECO:0000256" key="2">
    <source>
        <dbReference type="ARBA" id="ARBA00023125"/>
    </source>
</evidence>
<proteinExistence type="predicted"/>
<name>A0A517IGQ9_BREBE</name>
<dbReference type="PROSITE" id="PS50042">
    <property type="entry name" value="CNMP_BINDING_3"/>
    <property type="match status" value="1"/>
</dbReference>
<dbReference type="PANTHER" id="PTHR24567:SF26">
    <property type="entry name" value="REGULATORY PROTEIN YEIL"/>
    <property type="match status" value="1"/>
</dbReference>
<accession>A0A517IGQ9</accession>
<dbReference type="InterPro" id="IPR036390">
    <property type="entry name" value="WH_DNA-bd_sf"/>
</dbReference>
<dbReference type="InterPro" id="IPR050397">
    <property type="entry name" value="Env_Response_Regulators"/>
</dbReference>
<evidence type="ECO:0000256" key="1">
    <source>
        <dbReference type="ARBA" id="ARBA00023015"/>
    </source>
</evidence>
<dbReference type="PANTHER" id="PTHR24567">
    <property type="entry name" value="CRP FAMILY TRANSCRIPTIONAL REGULATORY PROTEIN"/>
    <property type="match status" value="1"/>
</dbReference>
<dbReference type="InterPro" id="IPR012318">
    <property type="entry name" value="HTH_CRP"/>
</dbReference>
<dbReference type="Pfam" id="PF13545">
    <property type="entry name" value="HTH_Crp_2"/>
    <property type="match status" value="1"/>
</dbReference>
<dbReference type="InterPro" id="IPR014710">
    <property type="entry name" value="RmlC-like_jellyroll"/>
</dbReference>
<dbReference type="InterPro" id="IPR036388">
    <property type="entry name" value="WH-like_DNA-bd_sf"/>
</dbReference>
<keyword evidence="1" id="KW-0805">Transcription regulation</keyword>
<reference evidence="7 8" key="1">
    <citation type="submission" date="2019-07" db="EMBL/GenBank/DDBJ databases">
        <title>Characterization of Brevibacillus brevis HK544, as a potential biocontrol agent.</title>
        <authorList>
            <person name="Kim H."/>
        </authorList>
    </citation>
    <scope>NUCLEOTIDE SEQUENCE [LARGE SCALE GENOMIC DNA]</scope>
    <source>
        <strain evidence="7 8">HK544</strain>
    </source>
</reference>
<dbReference type="InterPro" id="IPR018490">
    <property type="entry name" value="cNMP-bd_dom_sf"/>
</dbReference>
<evidence type="ECO:0000259" key="6">
    <source>
        <dbReference type="PROSITE" id="PS51063"/>
    </source>
</evidence>
<evidence type="ECO:0000313" key="7">
    <source>
        <dbReference type="EMBL" id="QDS38079.1"/>
    </source>
</evidence>
<evidence type="ECO:0000256" key="3">
    <source>
        <dbReference type="ARBA" id="ARBA00023159"/>
    </source>
</evidence>
<dbReference type="Gene3D" id="1.10.10.10">
    <property type="entry name" value="Winged helix-like DNA-binding domain superfamily/Winged helix DNA-binding domain"/>
    <property type="match status" value="1"/>
</dbReference>
<dbReference type="AlphaFoldDB" id="A0A517IGQ9"/>
<feature type="domain" description="HTH crp-type" evidence="6">
    <location>
        <begin position="134"/>
        <end position="200"/>
    </location>
</feature>
<keyword evidence="4" id="KW-0804">Transcription</keyword>
<keyword evidence="2" id="KW-0238">DNA-binding</keyword>
<dbReference type="SUPFAM" id="SSF51206">
    <property type="entry name" value="cAMP-binding domain-like"/>
    <property type="match status" value="1"/>
</dbReference>
<feature type="domain" description="Cyclic nucleotide-binding" evidence="5">
    <location>
        <begin position="1"/>
        <end position="71"/>
    </location>
</feature>
<dbReference type="GO" id="GO:0003700">
    <property type="term" value="F:DNA-binding transcription factor activity"/>
    <property type="evidence" value="ECO:0007669"/>
    <property type="project" value="TreeGrafter"/>
</dbReference>
<dbReference type="SUPFAM" id="SSF46785">
    <property type="entry name" value="Winged helix' DNA-binding domain"/>
    <property type="match status" value="1"/>
</dbReference>
<dbReference type="RefSeq" id="WP_144619536.1">
    <property type="nucleotide sequence ID" value="NZ_CP042161.1"/>
</dbReference>
<protein>
    <submittedName>
        <fullName evidence="7">Crp/Fnr family transcriptional regulator</fullName>
    </submittedName>
</protein>
<dbReference type="InterPro" id="IPR000595">
    <property type="entry name" value="cNMP-bd_dom"/>
</dbReference>
<dbReference type="GO" id="GO:0005829">
    <property type="term" value="C:cytosol"/>
    <property type="evidence" value="ECO:0007669"/>
    <property type="project" value="TreeGrafter"/>
</dbReference>
<sequence length="222" mass="25543">MVSPFETDLKWETLLEYGTRQFVKGKTAIYKQETMGEGFYYLHKGLVKIVTSTFKGKDRLVNIVVPGQIMGLQTMDQQPHFTTAIAVKNAVVYHFSCSQFLEMLKVRPELLSLFTQTINQKMRILLTAINMKALTSEEQIARLLLNICEDFKNHEVPLTQQELAECAGLTRITVYKILKAWKEHGIIEVKNRSFVVKRPDMLKAPQLTATPFPSIEKRRNIH</sequence>
<evidence type="ECO:0000313" key="8">
    <source>
        <dbReference type="Proteomes" id="UP000317713"/>
    </source>
</evidence>
<dbReference type="Proteomes" id="UP000317713">
    <property type="component" value="Chromosome"/>
</dbReference>
<dbReference type="EMBL" id="CP042161">
    <property type="protein sequence ID" value="QDS38079.1"/>
    <property type="molecule type" value="Genomic_DNA"/>
</dbReference>
<dbReference type="Gene3D" id="2.60.120.10">
    <property type="entry name" value="Jelly Rolls"/>
    <property type="match status" value="1"/>
</dbReference>
<dbReference type="CDD" id="cd00038">
    <property type="entry name" value="CAP_ED"/>
    <property type="match status" value="1"/>
</dbReference>
<gene>
    <name evidence="7" type="ORF">FPS98_08875</name>
</gene>
<evidence type="ECO:0000259" key="5">
    <source>
        <dbReference type="PROSITE" id="PS50042"/>
    </source>
</evidence>
<organism evidence="7 8">
    <name type="scientific">Brevibacillus brevis</name>
    <name type="common">Bacillus brevis</name>
    <dbReference type="NCBI Taxonomy" id="1393"/>
    <lineage>
        <taxon>Bacteria</taxon>
        <taxon>Bacillati</taxon>
        <taxon>Bacillota</taxon>
        <taxon>Bacilli</taxon>
        <taxon>Bacillales</taxon>
        <taxon>Paenibacillaceae</taxon>
        <taxon>Brevibacillus</taxon>
    </lineage>
</organism>